<comment type="similarity">
    <text evidence="2">Belongs to the bacterial solute-binding protein SsuA/TauA family.</text>
</comment>
<comment type="subcellular location">
    <subcellularLocation>
        <location evidence="1">Periplasm</location>
    </subcellularLocation>
</comment>
<name>A0A5R9PXN2_9GAMM</name>
<reference evidence="5 6" key="1">
    <citation type="submission" date="2018-01" db="EMBL/GenBank/DDBJ databases">
        <title>Co-occurrence of chitin degradation, pigmentation and bioactivity in marine Pseudoalteromonas.</title>
        <authorList>
            <person name="Paulsen S."/>
            <person name="Gram L."/>
            <person name="Machado H."/>
        </authorList>
    </citation>
    <scope>NUCLEOTIDE SEQUENCE [LARGE SCALE GENOMIC DNA]</scope>
    <source>
        <strain evidence="5 6">S3663</strain>
    </source>
</reference>
<dbReference type="AlphaFoldDB" id="A0A5R9PXN2"/>
<dbReference type="GO" id="GO:0042597">
    <property type="term" value="C:periplasmic space"/>
    <property type="evidence" value="ECO:0007669"/>
    <property type="project" value="UniProtKB-SubCell"/>
</dbReference>
<accession>A0A5R9PXN2</accession>
<dbReference type="InterPro" id="IPR015168">
    <property type="entry name" value="SsuA/THI5"/>
</dbReference>
<feature type="domain" description="SsuA/THI5-like" evidence="4">
    <location>
        <begin position="49"/>
        <end position="235"/>
    </location>
</feature>
<comment type="caution">
    <text evidence="5">The sequence shown here is derived from an EMBL/GenBank/DDBJ whole genome shotgun (WGS) entry which is preliminary data.</text>
</comment>
<dbReference type="EMBL" id="PPSW01000030">
    <property type="protein sequence ID" value="TLX45670.1"/>
    <property type="molecule type" value="Genomic_DNA"/>
</dbReference>
<dbReference type="Pfam" id="PF09084">
    <property type="entry name" value="NMT1"/>
    <property type="match status" value="1"/>
</dbReference>
<dbReference type="PANTHER" id="PTHR30024">
    <property type="entry name" value="ALIPHATIC SULFONATES-BINDING PROTEIN-RELATED"/>
    <property type="match status" value="1"/>
</dbReference>
<evidence type="ECO:0000313" key="5">
    <source>
        <dbReference type="EMBL" id="TLX45670.1"/>
    </source>
</evidence>
<dbReference type="SUPFAM" id="SSF53850">
    <property type="entry name" value="Periplasmic binding protein-like II"/>
    <property type="match status" value="1"/>
</dbReference>
<dbReference type="Proteomes" id="UP000309186">
    <property type="component" value="Unassembled WGS sequence"/>
</dbReference>
<dbReference type="Gene3D" id="3.40.190.10">
    <property type="entry name" value="Periplasmic binding protein-like II"/>
    <property type="match status" value="2"/>
</dbReference>
<dbReference type="PANTHER" id="PTHR30024:SF47">
    <property type="entry name" value="TAURINE-BINDING PERIPLASMIC PROTEIN"/>
    <property type="match status" value="1"/>
</dbReference>
<gene>
    <name evidence="5" type="ORF">C1E24_17295</name>
</gene>
<sequence length="322" mass="36608">MYEPMYFRVLLILFCIFLLGCTEQAQTPLRIGTNTWPGYEPLYVTQKKYPEFQTQIKFVEYRNASQVLNGIINNSIDVAAVTLDEAVKIKTLGYDIQVVWVIDESFGADALMSLHYDSILELKGKKIGVETSALGAYFLKRFLEINQLKKSDFEIVNLEVNRHYSAVIEEQVDAVLTFDPVKSKLLAAGAANLFDSTQIPGEIVDVLIVNRYDFNANQQAVLSAFLAANSKTVAAINHNITPYFHSLNNRLNLPEAQFYASYQQLHLFELDKVTDWYAQVDTQKQLVKRFSSVLKEEQITSQDCDCDDLISSVILDMVRNEK</sequence>
<organism evidence="5 6">
    <name type="scientific">Pseudoalteromonas phenolica</name>
    <dbReference type="NCBI Taxonomy" id="161398"/>
    <lineage>
        <taxon>Bacteria</taxon>
        <taxon>Pseudomonadati</taxon>
        <taxon>Pseudomonadota</taxon>
        <taxon>Gammaproteobacteria</taxon>
        <taxon>Alteromonadales</taxon>
        <taxon>Pseudoalteromonadaceae</taxon>
        <taxon>Pseudoalteromonas</taxon>
    </lineage>
</organism>
<evidence type="ECO:0000256" key="2">
    <source>
        <dbReference type="ARBA" id="ARBA00010742"/>
    </source>
</evidence>
<evidence type="ECO:0000259" key="4">
    <source>
        <dbReference type="Pfam" id="PF09084"/>
    </source>
</evidence>
<evidence type="ECO:0000256" key="3">
    <source>
        <dbReference type="ARBA" id="ARBA00022729"/>
    </source>
</evidence>
<keyword evidence="3" id="KW-0732">Signal</keyword>
<evidence type="ECO:0000256" key="1">
    <source>
        <dbReference type="ARBA" id="ARBA00004418"/>
    </source>
</evidence>
<evidence type="ECO:0000313" key="6">
    <source>
        <dbReference type="Proteomes" id="UP000309186"/>
    </source>
</evidence>
<protein>
    <recommendedName>
        <fullName evidence="4">SsuA/THI5-like domain-containing protein</fullName>
    </recommendedName>
</protein>
<proteinExistence type="inferred from homology"/>